<evidence type="ECO:0000256" key="11">
    <source>
        <dbReference type="ARBA" id="ARBA00022989"/>
    </source>
</evidence>
<dbReference type="SMART" id="SM00355">
    <property type="entry name" value="ZnF_C2H2"/>
    <property type="match status" value="7"/>
</dbReference>
<organism evidence="24 25">
    <name type="scientific">Tupaia chinensis</name>
    <name type="common">Chinese tree shrew</name>
    <name type="synonym">Tupaia belangeri chinensis</name>
    <dbReference type="NCBI Taxonomy" id="246437"/>
    <lineage>
        <taxon>Eukaryota</taxon>
        <taxon>Metazoa</taxon>
        <taxon>Chordata</taxon>
        <taxon>Craniata</taxon>
        <taxon>Vertebrata</taxon>
        <taxon>Euteleostomi</taxon>
        <taxon>Mammalia</taxon>
        <taxon>Eutheria</taxon>
        <taxon>Euarchontoglires</taxon>
        <taxon>Scandentia</taxon>
        <taxon>Tupaiidae</taxon>
        <taxon>Tupaia</taxon>
    </lineage>
</organism>
<dbReference type="InterPro" id="IPR013320">
    <property type="entry name" value="ConA-like_dom_sf"/>
</dbReference>
<comment type="subcellular location">
    <subcellularLocation>
        <location evidence="2">Membrane</location>
        <topology evidence="2">Single-pass type I membrane protein</topology>
    </subcellularLocation>
    <subcellularLocation>
        <location evidence="1">Nucleus</location>
    </subcellularLocation>
</comment>
<dbReference type="InterPro" id="IPR013106">
    <property type="entry name" value="Ig_V-set"/>
</dbReference>
<dbReference type="FunFam" id="3.30.160.60:FF:000295">
    <property type="entry name" value="zinc finger protein 19"/>
    <property type="match status" value="1"/>
</dbReference>
<dbReference type="InParanoid" id="L9KHC6"/>
<evidence type="ECO:0000256" key="18">
    <source>
        <dbReference type="SAM" id="MobiDB-lite"/>
    </source>
</evidence>
<dbReference type="InterPro" id="IPR036236">
    <property type="entry name" value="Znf_C2H2_sf"/>
</dbReference>
<evidence type="ECO:0000259" key="23">
    <source>
        <dbReference type="PROSITE" id="PS50835"/>
    </source>
</evidence>
<dbReference type="EMBL" id="KB320836">
    <property type="protein sequence ID" value="ELW62116.1"/>
    <property type="molecule type" value="Genomic_DNA"/>
</dbReference>
<evidence type="ECO:0000256" key="4">
    <source>
        <dbReference type="ARBA" id="ARBA00007591"/>
    </source>
</evidence>
<dbReference type="InterPro" id="IPR036179">
    <property type="entry name" value="Ig-like_dom_sf"/>
</dbReference>
<dbReference type="InterPro" id="IPR043136">
    <property type="entry name" value="B30.2/SPRY_sf"/>
</dbReference>
<accession>L9KHC6</accession>
<reference evidence="25" key="2">
    <citation type="journal article" date="2013" name="Nat. Commun.">
        <title>Genome of the Chinese tree shrew.</title>
        <authorList>
            <person name="Fan Y."/>
            <person name="Huang Z.Y."/>
            <person name="Cao C.C."/>
            <person name="Chen C.S."/>
            <person name="Chen Y.X."/>
            <person name="Fan D.D."/>
            <person name="He J."/>
            <person name="Hou H.L."/>
            <person name="Hu L."/>
            <person name="Hu X.T."/>
            <person name="Jiang X.T."/>
            <person name="Lai R."/>
            <person name="Lang Y.S."/>
            <person name="Liang B."/>
            <person name="Liao S.G."/>
            <person name="Mu D."/>
            <person name="Ma Y.Y."/>
            <person name="Niu Y.Y."/>
            <person name="Sun X.Q."/>
            <person name="Xia J.Q."/>
            <person name="Xiao J."/>
            <person name="Xiong Z.Q."/>
            <person name="Xu L."/>
            <person name="Yang L."/>
            <person name="Zhang Y."/>
            <person name="Zhao W."/>
            <person name="Zhao X.D."/>
            <person name="Zheng Y.T."/>
            <person name="Zhou J.M."/>
            <person name="Zhu Y.B."/>
            <person name="Zhang G.J."/>
            <person name="Wang J."/>
            <person name="Yao Y.G."/>
        </authorList>
    </citation>
    <scope>NUCLEOTIDE SEQUENCE [LARGE SCALE GENOMIC DNA]</scope>
</reference>
<keyword evidence="12" id="KW-0805">Transcription regulation</keyword>
<feature type="domain" description="Ig-like" evidence="23">
    <location>
        <begin position="38"/>
        <end position="135"/>
    </location>
</feature>
<dbReference type="Pfam" id="PF22705">
    <property type="entry name" value="C2-set_3"/>
    <property type="match status" value="1"/>
</dbReference>
<dbReference type="FunFam" id="2.60.120.920:FF:000004">
    <property type="entry name" value="Butyrophilin subfamily 1 member A1"/>
    <property type="match status" value="1"/>
</dbReference>
<evidence type="ECO:0000259" key="21">
    <source>
        <dbReference type="PROSITE" id="PS50157"/>
    </source>
</evidence>
<dbReference type="GO" id="GO:0000122">
    <property type="term" value="P:negative regulation of transcription by RNA polymerase II"/>
    <property type="evidence" value="ECO:0007669"/>
    <property type="project" value="UniProtKB-ARBA"/>
</dbReference>
<feature type="domain" description="C2H2-type" evidence="21">
    <location>
        <begin position="744"/>
        <end position="771"/>
    </location>
</feature>
<feature type="domain" description="C2H2-type" evidence="21">
    <location>
        <begin position="604"/>
        <end position="631"/>
    </location>
</feature>
<evidence type="ECO:0000313" key="25">
    <source>
        <dbReference type="Proteomes" id="UP000011518"/>
    </source>
</evidence>
<dbReference type="InterPro" id="IPR003877">
    <property type="entry name" value="SPRY_dom"/>
</dbReference>
<dbReference type="FunFam" id="3.30.160.60:FF:000088">
    <property type="entry name" value="Zinc finger and SCAN domain containing 2"/>
    <property type="match status" value="1"/>
</dbReference>
<evidence type="ECO:0000256" key="12">
    <source>
        <dbReference type="ARBA" id="ARBA00023015"/>
    </source>
</evidence>
<dbReference type="FunFam" id="2.60.40.10:FF:000088">
    <property type="entry name" value="Butyrophilin subfamily 1 member A1"/>
    <property type="match status" value="1"/>
</dbReference>
<feature type="transmembrane region" description="Helical" evidence="19">
    <location>
        <begin position="241"/>
        <end position="262"/>
    </location>
</feature>
<dbReference type="GO" id="GO:0005634">
    <property type="term" value="C:nucleus"/>
    <property type="evidence" value="ECO:0007669"/>
    <property type="project" value="UniProtKB-SubCell"/>
</dbReference>
<evidence type="ECO:0000256" key="3">
    <source>
        <dbReference type="ARBA" id="ARBA00006991"/>
    </source>
</evidence>
<sequence>MAGSSASWRCRCLFTVILLQLPAHGSGDNSKFHTAPLGGTAELLCPLPLWPVQAPVEVRWLRSPAPQRSLAVHVFRDAKDWDEGVMPAYKGRTALVRDDREGRVALLIRDVRLEDRGPYRCQIQIANLTLEGTVTLQVAVLGSVPYIHVEGYNAGWIQMVCRSVGWFPEPRAEWRDPQGRLLLSLSEVHSLDEAGLFQTAVSSRVRDSTPGNVSCTLHNPALGQEKTTAMVIAGRISSSDVALAVTLPILIFLIIVGIYFIWKQRKSKEKLLYEQVMEVENLLSDHAKEKGRLHKALKLKKAAANSGWRRARLHFVAVTLDPDTAHPKLVLSEDRRCVRLGDRKQPVPDNPQRFDFVVSVLGSEYFTAGCHYWEVFVGDKTKWILGVCSESVSRKGKVTASPANGHWLVRQSRGNEYEALTSPQTSFRLKEPPRCVGIFLDYEAGVISFYNVTDGSHIFTFTHTFSGPLRPFFEPCLHDGGKNTAPLVICSELQKSEESLVSKPKGKGHANGDVSLKGSEMGSEKEQSPEPHLPEEGEGAEPWRVDDSEGSQTPPGEKEHDQESLSERPQETHLKKPRQKVTVPAQEPGDSMTHPRLEVDEKPFICAQCGKTFNNTSNLRTHQRIHTGEKPYKCSECGKSFSRSSNRIRHERIHLEEKHYKCSKCQESFRRRSDLTTHQQDHLGKRPYRCDICGKGFSQSATLAVHHRTHLEPAPYICCECGKSFSNSSSFGVHHRTHTGERPYECAECGRTFSDISNFGAHQRTHRGEKPYRCTLCGKHFSRSSNLIRHQKTHLGEQAGKDCS</sequence>
<evidence type="ECO:0000256" key="5">
    <source>
        <dbReference type="ARBA" id="ARBA00022692"/>
    </source>
</evidence>
<keyword evidence="11 19" id="KW-1133">Transmembrane helix</keyword>
<dbReference type="FunFam" id="3.30.160.60:FF:001167">
    <property type="entry name" value="zinc finger protein 691"/>
    <property type="match status" value="1"/>
</dbReference>
<evidence type="ECO:0000256" key="13">
    <source>
        <dbReference type="ARBA" id="ARBA00023125"/>
    </source>
</evidence>
<dbReference type="SMART" id="SM00409">
    <property type="entry name" value="IG"/>
    <property type="match status" value="1"/>
</dbReference>
<dbReference type="PANTHER" id="PTHR23235">
    <property type="entry name" value="KRUEPPEL-LIKE TRANSCRIPTION FACTOR"/>
    <property type="match status" value="1"/>
</dbReference>
<dbReference type="GO" id="GO:0000981">
    <property type="term" value="F:DNA-binding transcription factor activity, RNA polymerase II-specific"/>
    <property type="evidence" value="ECO:0007669"/>
    <property type="project" value="TreeGrafter"/>
</dbReference>
<dbReference type="InterPro" id="IPR003599">
    <property type="entry name" value="Ig_sub"/>
</dbReference>
<dbReference type="Pfam" id="PF00622">
    <property type="entry name" value="SPRY"/>
    <property type="match status" value="1"/>
</dbReference>
<dbReference type="FunFam" id="3.30.160.60:FF:000290">
    <property type="entry name" value="Zinc finger protein 697 isoform X1"/>
    <property type="match status" value="1"/>
</dbReference>
<keyword evidence="7 20" id="KW-0732">Signal</keyword>
<dbReference type="InterPro" id="IPR013783">
    <property type="entry name" value="Ig-like_fold"/>
</dbReference>
<dbReference type="Pfam" id="PF00096">
    <property type="entry name" value="zf-C2H2"/>
    <property type="match status" value="5"/>
</dbReference>
<comment type="similarity">
    <text evidence="4">Belongs to the immunoglobulin superfamily. BTN/MOG family.</text>
</comment>
<dbReference type="PROSITE" id="PS00028">
    <property type="entry name" value="ZINC_FINGER_C2H2_1"/>
    <property type="match status" value="7"/>
</dbReference>
<evidence type="ECO:0000256" key="17">
    <source>
        <dbReference type="PROSITE-ProRule" id="PRU00042"/>
    </source>
</evidence>
<feature type="chain" id="PRO_5003999890" evidence="20">
    <location>
        <begin position="28"/>
        <end position="804"/>
    </location>
</feature>
<dbReference type="GO" id="GO:0000978">
    <property type="term" value="F:RNA polymerase II cis-regulatory region sequence-specific DNA binding"/>
    <property type="evidence" value="ECO:0007669"/>
    <property type="project" value="TreeGrafter"/>
</dbReference>
<dbReference type="SMART" id="SM00589">
    <property type="entry name" value="PRY"/>
    <property type="match status" value="1"/>
</dbReference>
<dbReference type="PROSITE" id="PS50157">
    <property type="entry name" value="ZINC_FINGER_C2H2_2"/>
    <property type="match status" value="7"/>
</dbReference>
<dbReference type="GO" id="GO:0016020">
    <property type="term" value="C:membrane"/>
    <property type="evidence" value="ECO:0007669"/>
    <property type="project" value="UniProtKB-SubCell"/>
</dbReference>
<dbReference type="SMART" id="SM00406">
    <property type="entry name" value="IGv"/>
    <property type="match status" value="1"/>
</dbReference>
<comment type="similarity">
    <text evidence="3">Belongs to the krueppel C2H2-type zinc-finger protein family.</text>
</comment>
<evidence type="ECO:0000256" key="14">
    <source>
        <dbReference type="ARBA" id="ARBA00023136"/>
    </source>
</evidence>
<dbReference type="FunFam" id="3.30.160.60:FF:000839">
    <property type="entry name" value="Zinc finger protein 691"/>
    <property type="match status" value="1"/>
</dbReference>
<dbReference type="InterPro" id="IPR001870">
    <property type="entry name" value="B30.2/SPRY"/>
</dbReference>
<feature type="domain" description="C2H2-type" evidence="21">
    <location>
        <begin position="772"/>
        <end position="799"/>
    </location>
</feature>
<feature type="domain" description="C2H2-type" evidence="21">
    <location>
        <begin position="716"/>
        <end position="743"/>
    </location>
</feature>
<name>L9KHC6_TUPCH</name>
<evidence type="ECO:0000256" key="2">
    <source>
        <dbReference type="ARBA" id="ARBA00004479"/>
    </source>
</evidence>
<keyword evidence="13" id="KW-0238">DNA-binding</keyword>
<dbReference type="SUPFAM" id="SSF49899">
    <property type="entry name" value="Concanavalin A-like lectins/glucanases"/>
    <property type="match status" value="1"/>
</dbReference>
<dbReference type="PRINTS" id="PR01407">
    <property type="entry name" value="BUTYPHLNCDUF"/>
</dbReference>
<evidence type="ECO:0000256" key="9">
    <source>
        <dbReference type="ARBA" id="ARBA00022771"/>
    </source>
</evidence>
<dbReference type="Pfam" id="PF13765">
    <property type="entry name" value="PRY"/>
    <property type="match status" value="1"/>
</dbReference>
<dbReference type="InterPro" id="IPR013087">
    <property type="entry name" value="Znf_C2H2_type"/>
</dbReference>
<dbReference type="PROSITE" id="PS50835">
    <property type="entry name" value="IG_LIKE"/>
    <property type="match status" value="1"/>
</dbReference>
<dbReference type="GO" id="GO:0008270">
    <property type="term" value="F:zinc ion binding"/>
    <property type="evidence" value="ECO:0007669"/>
    <property type="project" value="UniProtKB-KW"/>
</dbReference>
<keyword evidence="10" id="KW-0862">Zinc</keyword>
<keyword evidence="9 17" id="KW-0863">Zinc-finger</keyword>
<dbReference type="AlphaFoldDB" id="L9KHC6"/>
<feature type="region of interest" description="Disordered" evidence="18">
    <location>
        <begin position="499"/>
        <end position="595"/>
    </location>
</feature>
<evidence type="ECO:0000256" key="8">
    <source>
        <dbReference type="ARBA" id="ARBA00022737"/>
    </source>
</evidence>
<dbReference type="Proteomes" id="UP000011518">
    <property type="component" value="Unassembled WGS sequence"/>
</dbReference>
<feature type="compositionally biased region" description="Basic and acidic residues" evidence="18">
    <location>
        <begin position="556"/>
        <end position="574"/>
    </location>
</feature>
<evidence type="ECO:0000259" key="22">
    <source>
        <dbReference type="PROSITE" id="PS50188"/>
    </source>
</evidence>
<dbReference type="PANTHER" id="PTHR23235:SF142">
    <property type="entry name" value="ZINC FINGER PROTEIN 384"/>
    <property type="match status" value="1"/>
</dbReference>
<dbReference type="Gene3D" id="3.30.160.60">
    <property type="entry name" value="Classic Zinc Finger"/>
    <property type="match status" value="7"/>
</dbReference>
<keyword evidence="5 19" id="KW-0812">Transmembrane</keyword>
<dbReference type="InterPro" id="IPR053896">
    <property type="entry name" value="BTN3A2-like_Ig-C"/>
</dbReference>
<dbReference type="CDD" id="cd15813">
    <property type="entry name" value="SPRY_PRY_TRIM20"/>
    <property type="match status" value="1"/>
</dbReference>
<evidence type="ECO:0000256" key="7">
    <source>
        <dbReference type="ARBA" id="ARBA00022729"/>
    </source>
</evidence>
<dbReference type="SUPFAM" id="SSF57667">
    <property type="entry name" value="beta-beta-alpha zinc fingers"/>
    <property type="match status" value="4"/>
</dbReference>
<dbReference type="InterPro" id="IPR006574">
    <property type="entry name" value="PRY"/>
</dbReference>
<feature type="domain" description="B30.2/SPRY" evidence="22">
    <location>
        <begin position="298"/>
        <end position="496"/>
    </location>
</feature>
<feature type="domain" description="C2H2-type" evidence="21">
    <location>
        <begin position="632"/>
        <end position="659"/>
    </location>
</feature>
<dbReference type="FunFam" id="3.30.160.60:FF:000953">
    <property type="entry name" value="Zinc finger protein 691"/>
    <property type="match status" value="1"/>
</dbReference>
<protein>
    <submittedName>
        <fullName evidence="24">Erythroid membrane-associated protein</fullName>
    </submittedName>
</protein>
<evidence type="ECO:0000256" key="6">
    <source>
        <dbReference type="ARBA" id="ARBA00022723"/>
    </source>
</evidence>
<dbReference type="SUPFAM" id="SSF48726">
    <property type="entry name" value="Immunoglobulin"/>
    <property type="match status" value="2"/>
</dbReference>
<dbReference type="SMART" id="SM00449">
    <property type="entry name" value="SPRY"/>
    <property type="match status" value="1"/>
</dbReference>
<evidence type="ECO:0000256" key="19">
    <source>
        <dbReference type="SAM" id="Phobius"/>
    </source>
</evidence>
<keyword evidence="6" id="KW-0479">Metal-binding</keyword>
<dbReference type="FunCoup" id="L9KHC6">
    <property type="interactions" value="324"/>
</dbReference>
<feature type="compositionally biased region" description="Basic and acidic residues" evidence="18">
    <location>
        <begin position="522"/>
        <end position="547"/>
    </location>
</feature>
<dbReference type="GO" id="GO:0009891">
    <property type="term" value="P:positive regulation of biosynthetic process"/>
    <property type="evidence" value="ECO:0007669"/>
    <property type="project" value="UniProtKB-ARBA"/>
</dbReference>
<dbReference type="Pfam" id="PF13465">
    <property type="entry name" value="zf-H2C2_2"/>
    <property type="match status" value="1"/>
</dbReference>
<keyword evidence="25" id="KW-1185">Reference proteome</keyword>
<evidence type="ECO:0000256" key="15">
    <source>
        <dbReference type="ARBA" id="ARBA00023242"/>
    </source>
</evidence>
<feature type="domain" description="C2H2-type" evidence="21">
    <location>
        <begin position="688"/>
        <end position="715"/>
    </location>
</feature>
<keyword evidence="15" id="KW-0539">Nucleus</keyword>
<reference evidence="25" key="1">
    <citation type="submission" date="2012-07" db="EMBL/GenBank/DDBJ databases">
        <title>Genome of the Chinese tree shrew, a rising model animal genetically related to primates.</title>
        <authorList>
            <person name="Zhang G."/>
            <person name="Fan Y."/>
            <person name="Yao Y."/>
            <person name="Huang Z."/>
        </authorList>
    </citation>
    <scope>NUCLEOTIDE SEQUENCE [LARGE SCALE GENOMIC DNA]</scope>
</reference>
<keyword evidence="14 19" id="KW-0472">Membrane</keyword>
<dbReference type="PROSITE" id="PS50188">
    <property type="entry name" value="B302_SPRY"/>
    <property type="match status" value="1"/>
</dbReference>
<dbReference type="eggNOG" id="KOG2177">
    <property type="taxonomic scope" value="Eukaryota"/>
</dbReference>
<evidence type="ECO:0000256" key="16">
    <source>
        <dbReference type="ARBA" id="ARBA00023319"/>
    </source>
</evidence>
<keyword evidence="8" id="KW-0677">Repeat</keyword>
<evidence type="ECO:0000256" key="10">
    <source>
        <dbReference type="ARBA" id="ARBA00022833"/>
    </source>
</evidence>
<dbReference type="InterPro" id="IPR007110">
    <property type="entry name" value="Ig-like_dom"/>
</dbReference>
<evidence type="ECO:0000313" key="24">
    <source>
        <dbReference type="EMBL" id="ELW62116.1"/>
    </source>
</evidence>
<dbReference type="Gene3D" id="2.60.120.920">
    <property type="match status" value="1"/>
</dbReference>
<evidence type="ECO:0000256" key="20">
    <source>
        <dbReference type="SAM" id="SignalP"/>
    </source>
</evidence>
<keyword evidence="16" id="KW-0393">Immunoglobulin domain</keyword>
<keyword evidence="12" id="KW-0804">Transcription</keyword>
<gene>
    <name evidence="24" type="ORF">TREES_T100004209</name>
</gene>
<feature type="domain" description="C2H2-type" evidence="21">
    <location>
        <begin position="660"/>
        <end position="687"/>
    </location>
</feature>
<dbReference type="InterPro" id="IPR003879">
    <property type="entry name" value="Butyrophylin_SPRY"/>
</dbReference>
<dbReference type="FunFam" id="3.30.160.60:FF:000938">
    <property type="entry name" value="Zinc finger protein 691"/>
    <property type="match status" value="1"/>
</dbReference>
<dbReference type="Pfam" id="PF07686">
    <property type="entry name" value="V-set"/>
    <property type="match status" value="1"/>
</dbReference>
<proteinExistence type="inferred from homology"/>
<feature type="signal peptide" evidence="20">
    <location>
        <begin position="1"/>
        <end position="27"/>
    </location>
</feature>
<evidence type="ECO:0000256" key="1">
    <source>
        <dbReference type="ARBA" id="ARBA00004123"/>
    </source>
</evidence>
<dbReference type="Gene3D" id="2.60.40.10">
    <property type="entry name" value="Immunoglobulins"/>
    <property type="match status" value="2"/>
</dbReference>